<evidence type="ECO:0000256" key="4">
    <source>
        <dbReference type="ARBA" id="ARBA00023002"/>
    </source>
</evidence>
<dbReference type="PANTHER" id="PTHR24300">
    <property type="entry name" value="CYTOCHROME P450 508A4-RELATED"/>
    <property type="match status" value="1"/>
</dbReference>
<feature type="binding site" description="axial binding residue" evidence="7">
    <location>
        <position position="437"/>
    </location>
    <ligand>
        <name>heme</name>
        <dbReference type="ChEBI" id="CHEBI:30413"/>
    </ligand>
    <ligandPart>
        <name>Fe</name>
        <dbReference type="ChEBI" id="CHEBI:18248"/>
    </ligandPart>
</feature>
<dbReference type="GO" id="GO:0005737">
    <property type="term" value="C:cytoplasm"/>
    <property type="evidence" value="ECO:0007669"/>
    <property type="project" value="TreeGrafter"/>
</dbReference>
<keyword evidence="7 8" id="KW-0349">Heme</keyword>
<evidence type="ECO:0000256" key="5">
    <source>
        <dbReference type="ARBA" id="ARBA00023004"/>
    </source>
</evidence>
<dbReference type="PANTHER" id="PTHR24300:SF397">
    <property type="entry name" value="CYTOCHROME P450 2U1"/>
    <property type="match status" value="1"/>
</dbReference>
<dbReference type="GO" id="GO:0006805">
    <property type="term" value="P:xenobiotic metabolic process"/>
    <property type="evidence" value="ECO:0007669"/>
    <property type="project" value="TreeGrafter"/>
</dbReference>
<keyword evidence="3 7" id="KW-0479">Metal-binding</keyword>
<dbReference type="GeneID" id="106173656"/>
<evidence type="ECO:0000313" key="11">
    <source>
        <dbReference type="RefSeq" id="XP_013410306.1"/>
    </source>
</evidence>
<name>A0A1S3JJK0_LINAN</name>
<dbReference type="GO" id="GO:0020037">
    <property type="term" value="F:heme binding"/>
    <property type="evidence" value="ECO:0007669"/>
    <property type="project" value="InterPro"/>
</dbReference>
<evidence type="ECO:0000256" key="9">
    <source>
        <dbReference type="SAM" id="Phobius"/>
    </source>
</evidence>
<dbReference type="InterPro" id="IPR001128">
    <property type="entry name" value="Cyt_P450"/>
</dbReference>
<dbReference type="InterPro" id="IPR017972">
    <property type="entry name" value="Cyt_P450_CS"/>
</dbReference>
<dbReference type="SUPFAM" id="SSF48264">
    <property type="entry name" value="Cytochrome P450"/>
    <property type="match status" value="1"/>
</dbReference>
<accession>A0A1S3JJK0</accession>
<evidence type="ECO:0000256" key="2">
    <source>
        <dbReference type="ARBA" id="ARBA00010617"/>
    </source>
</evidence>
<organism evidence="10 11">
    <name type="scientific">Lingula anatina</name>
    <name type="common">Brachiopod</name>
    <name type="synonym">Lingula unguis</name>
    <dbReference type="NCBI Taxonomy" id="7574"/>
    <lineage>
        <taxon>Eukaryota</taxon>
        <taxon>Metazoa</taxon>
        <taxon>Spiralia</taxon>
        <taxon>Lophotrochozoa</taxon>
        <taxon>Brachiopoda</taxon>
        <taxon>Linguliformea</taxon>
        <taxon>Lingulata</taxon>
        <taxon>Lingulida</taxon>
        <taxon>Linguloidea</taxon>
        <taxon>Lingulidae</taxon>
        <taxon>Lingula</taxon>
    </lineage>
</organism>
<dbReference type="GO" id="GO:0006082">
    <property type="term" value="P:organic acid metabolic process"/>
    <property type="evidence" value="ECO:0007669"/>
    <property type="project" value="TreeGrafter"/>
</dbReference>
<keyword evidence="5 7" id="KW-0408">Iron</keyword>
<sequence length="492" mass="55972">MAVIEWVLREILTSPTTLFIIVVATILFHVFLKEAKYGQNFPSGPWGLPFVGVLPFLGDHPEITMMEWAKKYGKVFSVRMGPETVIMLQGYEAVMDAFSRKATVFSGRPHIPVFDIMNDRGLVVLDYGPAFTAQRQFTMQYIAHANNEKHIDGEVDALLRYIREQRGEPFQFNFPMKATTSNVIGTVLFGSRQEYDDPVFKRLLQVFQKAMLLSGQLSIRQFLPFLSFIPSVDERKAAWGEFSDILNEKLVEHRATYREGTTRGFIDAFIHKIIENENGVQNLFTEADLLPSLLTLYFAGSDTVYLTLSWGMLFLLHHPAVCKRIQDELDREVGKSRRPTLADRQNLPYTNAALMEVQRLNFIAPISGPHKALRTVNFRGYTIPEGTTVLANQWSIMMDEEKWPNPQQFDPSRFLDEFGNVKKNVAWIPFSVGKRSCPGEVLARQEIFLVLTALLQAFSFRSSDSEALPECVGKTGSLYVCPDFHVCAVPRF</sequence>
<keyword evidence="10" id="KW-1185">Reference proteome</keyword>
<dbReference type="Pfam" id="PF00067">
    <property type="entry name" value="p450"/>
    <property type="match status" value="1"/>
</dbReference>
<evidence type="ECO:0000256" key="6">
    <source>
        <dbReference type="ARBA" id="ARBA00023033"/>
    </source>
</evidence>
<dbReference type="InterPro" id="IPR002401">
    <property type="entry name" value="Cyt_P450_E_grp-I"/>
</dbReference>
<keyword evidence="9" id="KW-1133">Transmembrane helix</keyword>
<dbReference type="Proteomes" id="UP000085678">
    <property type="component" value="Unplaced"/>
</dbReference>
<evidence type="ECO:0000256" key="7">
    <source>
        <dbReference type="PIRSR" id="PIRSR602401-1"/>
    </source>
</evidence>
<evidence type="ECO:0000313" key="10">
    <source>
        <dbReference type="Proteomes" id="UP000085678"/>
    </source>
</evidence>
<dbReference type="AlphaFoldDB" id="A0A1S3JJK0"/>
<dbReference type="Gene3D" id="1.10.630.10">
    <property type="entry name" value="Cytochrome P450"/>
    <property type="match status" value="1"/>
</dbReference>
<dbReference type="PRINTS" id="PR00463">
    <property type="entry name" value="EP450I"/>
</dbReference>
<dbReference type="InterPro" id="IPR036396">
    <property type="entry name" value="Cyt_P450_sf"/>
</dbReference>
<protein>
    <submittedName>
        <fullName evidence="11">Cytochrome P450 2C42-like isoform X2</fullName>
    </submittedName>
</protein>
<dbReference type="GO" id="GO:0005506">
    <property type="term" value="F:iron ion binding"/>
    <property type="evidence" value="ECO:0007669"/>
    <property type="project" value="InterPro"/>
</dbReference>
<dbReference type="OrthoDB" id="6141508at2759"/>
<keyword evidence="4 8" id="KW-0560">Oxidoreductase</keyword>
<dbReference type="PRINTS" id="PR00385">
    <property type="entry name" value="P450"/>
</dbReference>
<comment type="cofactor">
    <cofactor evidence="1 7">
        <name>heme</name>
        <dbReference type="ChEBI" id="CHEBI:30413"/>
    </cofactor>
</comment>
<comment type="similarity">
    <text evidence="2 8">Belongs to the cytochrome P450 family.</text>
</comment>
<evidence type="ECO:0000256" key="1">
    <source>
        <dbReference type="ARBA" id="ARBA00001971"/>
    </source>
</evidence>
<dbReference type="FunFam" id="1.10.630.10:FF:000036">
    <property type="entry name" value="CYtochrome P450 family"/>
    <property type="match status" value="1"/>
</dbReference>
<dbReference type="GO" id="GO:0008395">
    <property type="term" value="F:steroid hydroxylase activity"/>
    <property type="evidence" value="ECO:0007669"/>
    <property type="project" value="TreeGrafter"/>
</dbReference>
<keyword evidence="9" id="KW-0812">Transmembrane</keyword>
<gene>
    <name evidence="11" type="primary">LOC106173656</name>
</gene>
<reference evidence="11" key="1">
    <citation type="submission" date="2025-08" db="UniProtKB">
        <authorList>
            <consortium name="RefSeq"/>
        </authorList>
    </citation>
    <scope>IDENTIFICATION</scope>
    <source>
        <tissue evidence="11">Gonads</tissue>
    </source>
</reference>
<evidence type="ECO:0000256" key="3">
    <source>
        <dbReference type="ARBA" id="ARBA00022723"/>
    </source>
</evidence>
<evidence type="ECO:0000256" key="8">
    <source>
        <dbReference type="RuleBase" id="RU000461"/>
    </source>
</evidence>
<dbReference type="RefSeq" id="XP_013410306.1">
    <property type="nucleotide sequence ID" value="XM_013554852.1"/>
</dbReference>
<keyword evidence="6 8" id="KW-0503">Monooxygenase</keyword>
<dbReference type="InterPro" id="IPR050182">
    <property type="entry name" value="Cytochrome_P450_fam2"/>
</dbReference>
<feature type="transmembrane region" description="Helical" evidence="9">
    <location>
        <begin position="12"/>
        <end position="32"/>
    </location>
</feature>
<proteinExistence type="inferred from homology"/>
<dbReference type="GO" id="GO:0016712">
    <property type="term" value="F:oxidoreductase activity, acting on paired donors, with incorporation or reduction of molecular oxygen, reduced flavin or flavoprotein as one donor, and incorporation of one atom of oxygen"/>
    <property type="evidence" value="ECO:0007669"/>
    <property type="project" value="TreeGrafter"/>
</dbReference>
<dbReference type="PROSITE" id="PS00086">
    <property type="entry name" value="CYTOCHROME_P450"/>
    <property type="match status" value="1"/>
</dbReference>
<keyword evidence="9" id="KW-0472">Membrane</keyword>